<dbReference type="Pfam" id="PF09995">
    <property type="entry name" value="MPAB_Lcp_cat"/>
    <property type="match status" value="1"/>
</dbReference>
<evidence type="ECO:0000259" key="1">
    <source>
        <dbReference type="Pfam" id="PF09995"/>
    </source>
</evidence>
<sequence>MGRYSRLREIRRMDPARDYAEILRLISQYEFPWDYRQGVSVAFLRDYGVPRISVLLDRTQEFERAGQKRYDDTVLIGYEMAADGFDSERGRAAARHLNRIHGRYRIPNEDFLYVLATTVVGPKRWIDRYGWRPLCRVETQALTEVGRKMAAVMGIEGTPDTYEGFERLMDSYEERTFAYDPANRRVANATFRIMAGWYPRPLRPVIARFSLALLDEPLLRALGFRAQPRWVRSAAAGSLRARSRCVRLLPARPHWLPSRPQPRSYPFGWRLDDLGPHWAAGRPLEPLPDETAAA</sequence>
<organism evidence="2">
    <name type="scientific">Streptomyces sp. NBC_00008</name>
    <dbReference type="NCBI Taxonomy" id="2903610"/>
    <lineage>
        <taxon>Bacteria</taxon>
        <taxon>Bacillati</taxon>
        <taxon>Actinomycetota</taxon>
        <taxon>Actinomycetes</taxon>
        <taxon>Kitasatosporales</taxon>
        <taxon>Streptomycetaceae</taxon>
        <taxon>Streptomyces</taxon>
    </lineage>
</organism>
<dbReference type="InterPro" id="IPR046366">
    <property type="entry name" value="MPAB"/>
</dbReference>
<reference evidence="2" key="1">
    <citation type="submission" date="2022-10" db="EMBL/GenBank/DDBJ databases">
        <title>The complete genomes of actinobacterial strains from the NBC collection.</title>
        <authorList>
            <person name="Joergensen T.S."/>
            <person name="Alvarez Arevalo M."/>
            <person name="Sterndorff E.B."/>
            <person name="Faurdal D."/>
            <person name="Vuksanovic O."/>
            <person name="Mourched A.-S."/>
            <person name="Charusanti P."/>
            <person name="Shaw S."/>
            <person name="Blin K."/>
            <person name="Weber T."/>
        </authorList>
    </citation>
    <scope>NUCLEOTIDE SEQUENCE</scope>
    <source>
        <strain evidence="2">NBC_00008</strain>
    </source>
</reference>
<proteinExistence type="predicted"/>
<dbReference type="InterPro" id="IPR018713">
    <property type="entry name" value="MPAB/Lcp_cat_dom"/>
</dbReference>
<accession>A0AAU2VIN6</accession>
<dbReference type="GO" id="GO:0016491">
    <property type="term" value="F:oxidoreductase activity"/>
    <property type="evidence" value="ECO:0007669"/>
    <property type="project" value="InterPro"/>
</dbReference>
<dbReference type="PANTHER" id="PTHR36124:SF1">
    <property type="entry name" value="ER-BOUND OXYGENASE MPAB_MPAB'_RUBBER OXYGENASE CATALYTIC DOMAIN-CONTAINING PROTEIN"/>
    <property type="match status" value="1"/>
</dbReference>
<feature type="domain" description="ER-bound oxygenase mpaB/mpaB'/Rubber oxygenase catalytic" evidence="1">
    <location>
        <begin position="62"/>
        <end position="233"/>
    </location>
</feature>
<dbReference type="AlphaFoldDB" id="A0AAU2VIN6"/>
<dbReference type="EMBL" id="CP108313">
    <property type="protein sequence ID" value="WTW67415.1"/>
    <property type="molecule type" value="Genomic_DNA"/>
</dbReference>
<protein>
    <submittedName>
        <fullName evidence="2">DUF2236 domain-containing protein</fullName>
    </submittedName>
</protein>
<dbReference type="PANTHER" id="PTHR36124">
    <property type="match status" value="1"/>
</dbReference>
<name>A0AAU2VIN6_9ACTN</name>
<evidence type="ECO:0000313" key="2">
    <source>
        <dbReference type="EMBL" id="WTW67415.1"/>
    </source>
</evidence>
<gene>
    <name evidence="2" type="ORF">OG398_03525</name>
</gene>